<dbReference type="OrthoDB" id="9974792at2759"/>
<protein>
    <recommendedName>
        <fullName evidence="1">F-box domain-containing protein</fullName>
    </recommendedName>
</protein>
<name>A0A388KSZ7_CHABU</name>
<reference evidence="2 3" key="1">
    <citation type="journal article" date="2018" name="Cell">
        <title>The Chara Genome: Secondary Complexity and Implications for Plant Terrestrialization.</title>
        <authorList>
            <person name="Nishiyama T."/>
            <person name="Sakayama H."/>
            <person name="Vries J.D."/>
            <person name="Buschmann H."/>
            <person name="Saint-Marcoux D."/>
            <person name="Ullrich K.K."/>
            <person name="Haas F.B."/>
            <person name="Vanderstraeten L."/>
            <person name="Becker D."/>
            <person name="Lang D."/>
            <person name="Vosolsobe S."/>
            <person name="Rombauts S."/>
            <person name="Wilhelmsson P.K.I."/>
            <person name="Janitza P."/>
            <person name="Kern R."/>
            <person name="Heyl A."/>
            <person name="Rumpler F."/>
            <person name="Villalobos L.I.A.C."/>
            <person name="Clay J.M."/>
            <person name="Skokan R."/>
            <person name="Toyoda A."/>
            <person name="Suzuki Y."/>
            <person name="Kagoshima H."/>
            <person name="Schijlen E."/>
            <person name="Tajeshwar N."/>
            <person name="Catarino B."/>
            <person name="Hetherington A.J."/>
            <person name="Saltykova A."/>
            <person name="Bonnot C."/>
            <person name="Breuninger H."/>
            <person name="Symeonidi A."/>
            <person name="Radhakrishnan G.V."/>
            <person name="Van Nieuwerburgh F."/>
            <person name="Deforce D."/>
            <person name="Chang C."/>
            <person name="Karol K.G."/>
            <person name="Hedrich R."/>
            <person name="Ulvskov P."/>
            <person name="Glockner G."/>
            <person name="Delwiche C.F."/>
            <person name="Petrasek J."/>
            <person name="Van de Peer Y."/>
            <person name="Friml J."/>
            <person name="Beilby M."/>
            <person name="Dolan L."/>
            <person name="Kohara Y."/>
            <person name="Sugano S."/>
            <person name="Fujiyama A."/>
            <person name="Delaux P.-M."/>
            <person name="Quint M."/>
            <person name="TheiBen G."/>
            <person name="Hagemann M."/>
            <person name="Harholt J."/>
            <person name="Dunand C."/>
            <person name="Zachgo S."/>
            <person name="Langdale J."/>
            <person name="Maumus F."/>
            <person name="Straeten D.V.D."/>
            <person name="Gould S.B."/>
            <person name="Rensing S.A."/>
        </authorList>
    </citation>
    <scope>NUCLEOTIDE SEQUENCE [LARGE SCALE GENOMIC DNA]</scope>
    <source>
        <strain evidence="2 3">S276</strain>
    </source>
</reference>
<dbReference type="Gene3D" id="1.20.1280.50">
    <property type="match status" value="1"/>
</dbReference>
<dbReference type="STRING" id="69332.A0A388KSZ7"/>
<dbReference type="Pfam" id="PF12937">
    <property type="entry name" value="F-box-like"/>
    <property type="match status" value="1"/>
</dbReference>
<feature type="domain" description="F-box" evidence="1">
    <location>
        <begin position="5"/>
        <end position="39"/>
    </location>
</feature>
<dbReference type="PANTHER" id="PTHR38926">
    <property type="entry name" value="F-BOX DOMAIN CONTAINING PROTEIN, EXPRESSED"/>
    <property type="match status" value="1"/>
</dbReference>
<organism evidence="2 3">
    <name type="scientific">Chara braunii</name>
    <name type="common">Braun's stonewort</name>
    <dbReference type="NCBI Taxonomy" id="69332"/>
    <lineage>
        <taxon>Eukaryota</taxon>
        <taxon>Viridiplantae</taxon>
        <taxon>Streptophyta</taxon>
        <taxon>Charophyceae</taxon>
        <taxon>Charales</taxon>
        <taxon>Characeae</taxon>
        <taxon>Chara</taxon>
    </lineage>
</organism>
<sequence length="263" mass="29364">MVAVIFSFLPVRDRFRSGSVCRKWRQAYLHPACWRQADLSDVGKEMDCEKIAMAVILLSRGQLRSLSLRYCNDSLFELIGKHCPLLEQIRIAKSHLLRGVYSPDPPSISVIKAFVDGCPRLRSLDLKIDLRVEKKQLSEFVRTLVSGFRDLVALHLDVESVVFVGEGQGQGQGLPQVLCSYLYIDVADIRLIVANLPNLEVLGLRRAVVTDAGLELIGKGLPRLRCLTLHGCFPLTWQAVNALMSARRDIRVAAEGSIRFPGI</sequence>
<comment type="caution">
    <text evidence="2">The sequence shown here is derived from an EMBL/GenBank/DDBJ whole genome shotgun (WGS) entry which is preliminary data.</text>
</comment>
<dbReference type="AlphaFoldDB" id="A0A388KSZ7"/>
<dbReference type="SUPFAM" id="SSF52047">
    <property type="entry name" value="RNI-like"/>
    <property type="match status" value="1"/>
</dbReference>
<accession>A0A388KSZ7</accession>
<proteinExistence type="predicted"/>
<dbReference type="EMBL" id="BFEA01000178">
    <property type="protein sequence ID" value="GBG73195.1"/>
    <property type="molecule type" value="Genomic_DNA"/>
</dbReference>
<dbReference type="Gene3D" id="3.80.10.10">
    <property type="entry name" value="Ribonuclease Inhibitor"/>
    <property type="match status" value="1"/>
</dbReference>
<evidence type="ECO:0000259" key="1">
    <source>
        <dbReference type="Pfam" id="PF12937"/>
    </source>
</evidence>
<dbReference type="InterPro" id="IPR001810">
    <property type="entry name" value="F-box_dom"/>
</dbReference>
<evidence type="ECO:0000313" key="2">
    <source>
        <dbReference type="EMBL" id="GBG73195.1"/>
    </source>
</evidence>
<keyword evidence="3" id="KW-1185">Reference proteome</keyword>
<gene>
    <name evidence="2" type="ORF">CBR_g12913</name>
</gene>
<dbReference type="Proteomes" id="UP000265515">
    <property type="component" value="Unassembled WGS sequence"/>
</dbReference>
<dbReference type="PANTHER" id="PTHR38926:SF72">
    <property type="entry name" value="IM:7136021-RELATED"/>
    <property type="match status" value="1"/>
</dbReference>
<evidence type="ECO:0000313" key="3">
    <source>
        <dbReference type="Proteomes" id="UP000265515"/>
    </source>
</evidence>
<dbReference type="Gramene" id="GBG73195">
    <property type="protein sequence ID" value="GBG73195"/>
    <property type="gene ID" value="CBR_g12913"/>
</dbReference>
<dbReference type="InterPro" id="IPR032675">
    <property type="entry name" value="LRR_dom_sf"/>
</dbReference>